<proteinExistence type="predicted"/>
<dbReference type="InterPro" id="IPR050469">
    <property type="entry name" value="Diguanylate_Cyclase"/>
</dbReference>
<evidence type="ECO:0000256" key="1">
    <source>
        <dbReference type="ARBA" id="ARBA00001946"/>
    </source>
</evidence>
<dbReference type="GO" id="GO:0043709">
    <property type="term" value="P:cell adhesion involved in single-species biofilm formation"/>
    <property type="evidence" value="ECO:0007669"/>
    <property type="project" value="TreeGrafter"/>
</dbReference>
<feature type="transmembrane region" description="Helical" evidence="4">
    <location>
        <begin position="93"/>
        <end position="113"/>
    </location>
</feature>
<comment type="catalytic activity">
    <reaction evidence="3">
        <text>2 GTP = 3',3'-c-di-GMP + 2 diphosphate</text>
        <dbReference type="Rhea" id="RHEA:24898"/>
        <dbReference type="ChEBI" id="CHEBI:33019"/>
        <dbReference type="ChEBI" id="CHEBI:37565"/>
        <dbReference type="ChEBI" id="CHEBI:58805"/>
        <dbReference type="EC" id="2.7.7.65"/>
    </reaction>
</comment>
<dbReference type="Gene3D" id="3.30.70.270">
    <property type="match status" value="1"/>
</dbReference>
<dbReference type="PANTHER" id="PTHR45138:SF9">
    <property type="entry name" value="DIGUANYLATE CYCLASE DGCM-RELATED"/>
    <property type="match status" value="1"/>
</dbReference>
<comment type="caution">
    <text evidence="6">The sequence shown here is derived from an EMBL/GenBank/DDBJ whole genome shotgun (WGS) entry which is preliminary data.</text>
</comment>
<dbReference type="Proteomes" id="UP000282060">
    <property type="component" value="Unassembled WGS sequence"/>
</dbReference>
<dbReference type="Pfam" id="PF17178">
    <property type="entry name" value="MASE5"/>
    <property type="match status" value="1"/>
</dbReference>
<dbReference type="PROSITE" id="PS50887">
    <property type="entry name" value="GGDEF"/>
    <property type="match status" value="1"/>
</dbReference>
<dbReference type="PANTHER" id="PTHR45138">
    <property type="entry name" value="REGULATORY COMPONENTS OF SENSORY TRANSDUCTION SYSTEM"/>
    <property type="match status" value="1"/>
</dbReference>
<organism evidence="6 7">
    <name type="scientific">Shewanella atlantica</name>
    <dbReference type="NCBI Taxonomy" id="271099"/>
    <lineage>
        <taxon>Bacteria</taxon>
        <taxon>Pseudomonadati</taxon>
        <taxon>Pseudomonadota</taxon>
        <taxon>Gammaproteobacteria</taxon>
        <taxon>Alteromonadales</taxon>
        <taxon>Shewanellaceae</taxon>
        <taxon>Shewanella</taxon>
    </lineage>
</organism>
<evidence type="ECO:0000256" key="4">
    <source>
        <dbReference type="SAM" id="Phobius"/>
    </source>
</evidence>
<evidence type="ECO:0000313" key="7">
    <source>
        <dbReference type="Proteomes" id="UP000282060"/>
    </source>
</evidence>
<evidence type="ECO:0000256" key="2">
    <source>
        <dbReference type="ARBA" id="ARBA00012528"/>
    </source>
</evidence>
<dbReference type="SMART" id="SM00267">
    <property type="entry name" value="GGDEF"/>
    <property type="match status" value="1"/>
</dbReference>
<feature type="transmembrane region" description="Helical" evidence="4">
    <location>
        <begin position="118"/>
        <end position="136"/>
    </location>
</feature>
<evidence type="ECO:0000259" key="5">
    <source>
        <dbReference type="PROSITE" id="PS50887"/>
    </source>
</evidence>
<feature type="transmembrane region" description="Helical" evidence="4">
    <location>
        <begin position="30"/>
        <end position="49"/>
    </location>
</feature>
<dbReference type="GO" id="GO:0052621">
    <property type="term" value="F:diguanylate cyclase activity"/>
    <property type="evidence" value="ECO:0007669"/>
    <property type="project" value="UniProtKB-EC"/>
</dbReference>
<gene>
    <name evidence="6" type="ORF">EKG39_04875</name>
</gene>
<protein>
    <recommendedName>
        <fullName evidence="2">diguanylate cyclase</fullName>
        <ecNumber evidence="2">2.7.7.65</ecNumber>
    </recommendedName>
</protein>
<keyword evidence="4" id="KW-0812">Transmembrane</keyword>
<dbReference type="NCBIfam" id="TIGR00254">
    <property type="entry name" value="GGDEF"/>
    <property type="match status" value="1"/>
</dbReference>
<dbReference type="InterPro" id="IPR000160">
    <property type="entry name" value="GGDEF_dom"/>
</dbReference>
<keyword evidence="4" id="KW-1133">Transmembrane helix</keyword>
<accession>A0A3S0RS98</accession>
<comment type="cofactor">
    <cofactor evidence="1">
        <name>Mg(2+)</name>
        <dbReference type="ChEBI" id="CHEBI:18420"/>
    </cofactor>
</comment>
<feature type="transmembrane region" description="Helical" evidence="4">
    <location>
        <begin position="142"/>
        <end position="164"/>
    </location>
</feature>
<keyword evidence="7" id="KW-1185">Reference proteome</keyword>
<evidence type="ECO:0000256" key="3">
    <source>
        <dbReference type="ARBA" id="ARBA00034247"/>
    </source>
</evidence>
<reference evidence="6 7" key="1">
    <citation type="submission" date="2018-12" db="EMBL/GenBank/DDBJ databases">
        <authorList>
            <person name="Yu L."/>
        </authorList>
    </citation>
    <scope>NUCLEOTIDE SEQUENCE [LARGE SCALE GENOMIC DNA]</scope>
    <source>
        <strain evidence="6 7">HAW-EB5</strain>
    </source>
</reference>
<name>A0A3S0RS98_9GAMM</name>
<dbReference type="InterPro" id="IPR043128">
    <property type="entry name" value="Rev_trsase/Diguanyl_cyclase"/>
</dbReference>
<dbReference type="EMBL" id="RXNV01000001">
    <property type="protein sequence ID" value="RTR35116.1"/>
    <property type="molecule type" value="Genomic_DNA"/>
</dbReference>
<dbReference type="CDD" id="cd01949">
    <property type="entry name" value="GGDEF"/>
    <property type="match status" value="1"/>
</dbReference>
<keyword evidence="4" id="KW-0472">Membrane</keyword>
<dbReference type="EC" id="2.7.7.65" evidence="2"/>
<dbReference type="OrthoDB" id="9812260at2"/>
<feature type="domain" description="GGDEF" evidence="5">
    <location>
        <begin position="218"/>
        <end position="351"/>
    </location>
</feature>
<dbReference type="InterPro" id="IPR033444">
    <property type="entry name" value="MASE5"/>
</dbReference>
<dbReference type="GO" id="GO:1902201">
    <property type="term" value="P:negative regulation of bacterial-type flagellum-dependent cell motility"/>
    <property type="evidence" value="ECO:0007669"/>
    <property type="project" value="TreeGrafter"/>
</dbReference>
<sequence>MWATLISLFLVVVFLANIKMHSTPLLSLHQATFFLAPIVIIASIGTVTSRFFKGVEVSNRALFTYLFMLEVAWLFLIWKLFENGGEMYAEHAALIGVESLIDVLVLTFAIALFPDRRVMLTAVLPLMLISFFTRLIEVPANPLFPATKLFCFLAILVTGQKVLYSWFRKAIVRDVEKQYLLKQFRRMALVDGLTNISNRRHFDEILSQEIRASERNNHPLCLILIDIDYFKRLNDSSGHQVGDECLVEVAKVLAGICHRPRDLAARYGGEEFVLLLPDTDLNGACQVAEKVKLKLAEAKLIHPDSELGSYITVSQGVCQCRESMSADEFISEADKLLYSAKSTGRDRYIGG</sequence>
<dbReference type="FunFam" id="3.30.70.270:FF:000001">
    <property type="entry name" value="Diguanylate cyclase domain protein"/>
    <property type="match status" value="1"/>
</dbReference>
<evidence type="ECO:0000313" key="6">
    <source>
        <dbReference type="EMBL" id="RTR35116.1"/>
    </source>
</evidence>
<dbReference type="InterPro" id="IPR029787">
    <property type="entry name" value="Nucleotide_cyclase"/>
</dbReference>
<dbReference type="GO" id="GO:0005886">
    <property type="term" value="C:plasma membrane"/>
    <property type="evidence" value="ECO:0007669"/>
    <property type="project" value="TreeGrafter"/>
</dbReference>
<dbReference type="SUPFAM" id="SSF55073">
    <property type="entry name" value="Nucleotide cyclase"/>
    <property type="match status" value="1"/>
</dbReference>
<dbReference type="Pfam" id="PF00990">
    <property type="entry name" value="GGDEF"/>
    <property type="match status" value="1"/>
</dbReference>
<feature type="transmembrane region" description="Helical" evidence="4">
    <location>
        <begin position="61"/>
        <end position="81"/>
    </location>
</feature>
<dbReference type="AlphaFoldDB" id="A0A3S0RS98"/>